<comment type="subcellular location">
    <subcellularLocation>
        <location evidence="1">Cell membrane</location>
        <topology evidence="1">Multi-pass membrane protein</topology>
    </subcellularLocation>
</comment>
<organism evidence="10 11">
    <name type="scientific">Kibdelosporangium philippinense</name>
    <dbReference type="NCBI Taxonomy" id="211113"/>
    <lineage>
        <taxon>Bacteria</taxon>
        <taxon>Bacillati</taxon>
        <taxon>Actinomycetota</taxon>
        <taxon>Actinomycetes</taxon>
        <taxon>Pseudonocardiales</taxon>
        <taxon>Pseudonocardiaceae</taxon>
        <taxon>Kibdelosporangium</taxon>
    </lineage>
</organism>
<keyword evidence="7 9" id="KW-0472">Membrane</keyword>
<keyword evidence="2" id="KW-0813">Transport</keyword>
<gene>
    <name evidence="10" type="ORF">LWC34_01990</name>
</gene>
<reference evidence="10 11" key="1">
    <citation type="submission" date="2021-12" db="EMBL/GenBank/DDBJ databases">
        <title>Genome sequence of Kibdelosporangium philippinense ATCC 49844.</title>
        <authorList>
            <person name="Fedorov E.A."/>
            <person name="Omeragic M."/>
            <person name="Shalygina K.F."/>
            <person name="Maclea K.S."/>
        </authorList>
    </citation>
    <scope>NUCLEOTIDE SEQUENCE [LARGE SCALE GENOMIC DNA]</scope>
    <source>
        <strain evidence="10 11">ATCC 49844</strain>
    </source>
</reference>
<evidence type="ECO:0000256" key="7">
    <source>
        <dbReference type="ARBA" id="ARBA00023136"/>
    </source>
</evidence>
<evidence type="ECO:0000256" key="2">
    <source>
        <dbReference type="ARBA" id="ARBA00022448"/>
    </source>
</evidence>
<comment type="caution">
    <text evidence="10">The sequence shown here is derived from an EMBL/GenBank/DDBJ whole genome shotgun (WGS) entry which is preliminary data.</text>
</comment>
<comment type="similarity">
    <text evidence="8">Belongs to the binding-protein-dependent transport system permease family. LivHM subfamily.</text>
</comment>
<dbReference type="EMBL" id="JAJVCN010000001">
    <property type="protein sequence ID" value="MCE7001617.1"/>
    <property type="molecule type" value="Genomic_DNA"/>
</dbReference>
<feature type="transmembrane region" description="Helical" evidence="9">
    <location>
        <begin position="47"/>
        <end position="71"/>
    </location>
</feature>
<dbReference type="RefSeq" id="WP_233722678.1">
    <property type="nucleotide sequence ID" value="NZ_JAJVCN010000001.1"/>
</dbReference>
<dbReference type="InterPro" id="IPR001851">
    <property type="entry name" value="ABC_transp_permease"/>
</dbReference>
<keyword evidence="11" id="KW-1185">Reference proteome</keyword>
<evidence type="ECO:0000313" key="11">
    <source>
        <dbReference type="Proteomes" id="UP001521150"/>
    </source>
</evidence>
<protein>
    <recommendedName>
        <fullName evidence="12">Branched-chain amino acid ABC transporter permease</fullName>
    </recommendedName>
</protein>
<evidence type="ECO:0000256" key="1">
    <source>
        <dbReference type="ARBA" id="ARBA00004651"/>
    </source>
</evidence>
<feature type="transmembrane region" description="Helical" evidence="9">
    <location>
        <begin position="83"/>
        <end position="104"/>
    </location>
</feature>
<dbReference type="PANTHER" id="PTHR11795">
    <property type="entry name" value="BRANCHED-CHAIN AMINO ACID TRANSPORT SYSTEM PERMEASE PROTEIN LIVH"/>
    <property type="match status" value="1"/>
</dbReference>
<evidence type="ECO:0000256" key="8">
    <source>
        <dbReference type="ARBA" id="ARBA00037998"/>
    </source>
</evidence>
<dbReference type="Pfam" id="PF02653">
    <property type="entry name" value="BPD_transp_2"/>
    <property type="match status" value="1"/>
</dbReference>
<evidence type="ECO:0000256" key="5">
    <source>
        <dbReference type="ARBA" id="ARBA00022970"/>
    </source>
</evidence>
<evidence type="ECO:0000256" key="4">
    <source>
        <dbReference type="ARBA" id="ARBA00022692"/>
    </source>
</evidence>
<evidence type="ECO:0000256" key="6">
    <source>
        <dbReference type="ARBA" id="ARBA00022989"/>
    </source>
</evidence>
<dbReference type="Proteomes" id="UP001521150">
    <property type="component" value="Unassembled WGS sequence"/>
</dbReference>
<dbReference type="InterPro" id="IPR052157">
    <property type="entry name" value="BCAA_transport_permease"/>
</dbReference>
<evidence type="ECO:0000256" key="3">
    <source>
        <dbReference type="ARBA" id="ARBA00022475"/>
    </source>
</evidence>
<keyword evidence="4 9" id="KW-0812">Transmembrane</keyword>
<accession>A0ABS8Z6Z2</accession>
<keyword evidence="5" id="KW-0029">Amino-acid transport</keyword>
<evidence type="ECO:0000313" key="10">
    <source>
        <dbReference type="EMBL" id="MCE7001617.1"/>
    </source>
</evidence>
<proteinExistence type="inferred from homology"/>
<keyword evidence="6 9" id="KW-1133">Transmembrane helix</keyword>
<name>A0ABS8Z6Z2_9PSEU</name>
<evidence type="ECO:0000256" key="9">
    <source>
        <dbReference type="SAM" id="Phobius"/>
    </source>
</evidence>
<keyword evidence="3" id="KW-1003">Cell membrane</keyword>
<evidence type="ECO:0008006" key="12">
    <source>
        <dbReference type="Google" id="ProtNLM"/>
    </source>
</evidence>
<sequence>MATGTTYALVGLGIGLIFQVTGVINFAQGDFVMVSGLMFATLRANGFGTPFAALIAVGVTTVIGALTHLLVIAPVHRAGHHRLMILTIGVSIVLQGAALLVFGADAHFALEFSPGGSSQLLGVAVARQYA</sequence>
<dbReference type="PANTHER" id="PTHR11795:SF450">
    <property type="entry name" value="ABC TRANSPORTER PERMEASE PROTEIN"/>
    <property type="match status" value="1"/>
</dbReference>
<feature type="transmembrane region" description="Helical" evidence="9">
    <location>
        <begin position="7"/>
        <end position="27"/>
    </location>
</feature>